<evidence type="ECO:0000313" key="3">
    <source>
        <dbReference type="Proteomes" id="UP001602370"/>
    </source>
</evidence>
<evidence type="ECO:0000256" key="1">
    <source>
        <dbReference type="SAM" id="MobiDB-lite"/>
    </source>
</evidence>
<dbReference type="Gene3D" id="3.40.50.1820">
    <property type="entry name" value="alpha/beta hydrolase"/>
    <property type="match status" value="1"/>
</dbReference>
<name>A0ABW6XR06_9ACTN</name>
<dbReference type="EMBL" id="JBIBDZ010000004">
    <property type="protein sequence ID" value="MFF5919935.1"/>
    <property type="molecule type" value="Genomic_DNA"/>
</dbReference>
<dbReference type="SUPFAM" id="SSF53474">
    <property type="entry name" value="alpha/beta-Hydrolases"/>
    <property type="match status" value="1"/>
</dbReference>
<feature type="region of interest" description="Disordered" evidence="1">
    <location>
        <begin position="1"/>
        <end position="21"/>
    </location>
</feature>
<evidence type="ECO:0008006" key="4">
    <source>
        <dbReference type="Google" id="ProtNLM"/>
    </source>
</evidence>
<gene>
    <name evidence="2" type="ORF">ACFY8C_16570</name>
</gene>
<dbReference type="Proteomes" id="UP001602370">
    <property type="component" value="Unassembled WGS sequence"/>
</dbReference>
<evidence type="ECO:0000313" key="2">
    <source>
        <dbReference type="EMBL" id="MFF5919935.1"/>
    </source>
</evidence>
<reference evidence="2 3" key="1">
    <citation type="submission" date="2024-10" db="EMBL/GenBank/DDBJ databases">
        <title>The Natural Products Discovery Center: Release of the First 8490 Sequenced Strains for Exploring Actinobacteria Biosynthetic Diversity.</title>
        <authorList>
            <person name="Kalkreuter E."/>
            <person name="Kautsar S.A."/>
            <person name="Yang D."/>
            <person name="Bader C.D."/>
            <person name="Teijaro C.N."/>
            <person name="Fluegel L."/>
            <person name="Davis C.M."/>
            <person name="Simpson J.R."/>
            <person name="Lauterbach L."/>
            <person name="Steele A.D."/>
            <person name="Gui C."/>
            <person name="Meng S."/>
            <person name="Li G."/>
            <person name="Viehrig K."/>
            <person name="Ye F."/>
            <person name="Su P."/>
            <person name="Kiefer A.F."/>
            <person name="Nichols A."/>
            <person name="Cepeda A.J."/>
            <person name="Yan W."/>
            <person name="Fan B."/>
            <person name="Jiang Y."/>
            <person name="Adhikari A."/>
            <person name="Zheng C.-J."/>
            <person name="Schuster L."/>
            <person name="Cowan T.M."/>
            <person name="Smanski M.J."/>
            <person name="Chevrette M.G."/>
            <person name="De Carvalho L.P.S."/>
            <person name="Shen B."/>
        </authorList>
    </citation>
    <scope>NUCLEOTIDE SEQUENCE [LARGE SCALE GENOMIC DNA]</scope>
    <source>
        <strain evidence="2 3">NPDC012605</strain>
    </source>
</reference>
<accession>A0ABW6XR06</accession>
<dbReference type="InterPro" id="IPR029058">
    <property type="entry name" value="AB_hydrolase_fold"/>
</dbReference>
<sequence>MTGASLNQTRRSGPLLVSSPSSRSVWVPSARRTTLTVPVVSCAWLMNVPVPPQRQVERVPRLMPGARAEIISGTGHGPQIDHAEEGNRRMLDFMASSPDRRRAILLPMSWSPAAEELRTARLSLLRPTEGDIEAIFEIHRGPRTCELYRRWNDQWQRYGYGYWVIRRATLTSIWGSAGSSPWN</sequence>
<dbReference type="RefSeq" id="WP_388307927.1">
    <property type="nucleotide sequence ID" value="NZ_JBIBDZ010000004.1"/>
</dbReference>
<dbReference type="Gene3D" id="3.40.630.30">
    <property type="match status" value="1"/>
</dbReference>
<keyword evidence="3" id="KW-1185">Reference proteome</keyword>
<comment type="caution">
    <text evidence="2">The sequence shown here is derived from an EMBL/GenBank/DDBJ whole genome shotgun (WGS) entry which is preliminary data.</text>
</comment>
<protein>
    <recommendedName>
        <fullName evidence="4">GNAT family N-acetyltransferase</fullName>
    </recommendedName>
</protein>
<feature type="compositionally biased region" description="Low complexity" evidence="1">
    <location>
        <begin position="10"/>
        <end position="21"/>
    </location>
</feature>
<proteinExistence type="predicted"/>
<organism evidence="2 3">
    <name type="scientific">Streptomyces flavochromogenes</name>
    <dbReference type="NCBI Taxonomy" id="68199"/>
    <lineage>
        <taxon>Bacteria</taxon>
        <taxon>Bacillati</taxon>
        <taxon>Actinomycetota</taxon>
        <taxon>Actinomycetes</taxon>
        <taxon>Kitasatosporales</taxon>
        <taxon>Streptomycetaceae</taxon>
        <taxon>Streptomyces</taxon>
    </lineage>
</organism>